<dbReference type="PANTHER" id="PTHR46880">
    <property type="entry name" value="RAS-ASSOCIATING DOMAIN-CONTAINING PROTEIN"/>
    <property type="match status" value="1"/>
</dbReference>
<proteinExistence type="predicted"/>
<keyword evidence="2" id="KW-1185">Reference proteome</keyword>
<accession>A0A9N9PJ44</accession>
<dbReference type="EMBL" id="CAJVQA010083328">
    <property type="protein sequence ID" value="CAG8838136.1"/>
    <property type="molecule type" value="Genomic_DNA"/>
</dbReference>
<feature type="non-terminal residue" evidence="1">
    <location>
        <position position="1"/>
    </location>
</feature>
<sequence length="172" mass="19764">TQKLKIISLMRNIYYLSKNNQAINLYPALCQLEQLQLKNCNELYIENDPIVLKSVDDEISSLNKQEYTSYENSISGRTFLASIAFVIEYEIIQELIKAKNWSILVDESTSFTAKHLAIITKYLINNKPILRYLGIIEFTNCDAKSITEDLERFIIAKSLNIKNIFHFGSDGA</sequence>
<dbReference type="OrthoDB" id="2315120at2759"/>
<reference evidence="1" key="1">
    <citation type="submission" date="2021-06" db="EMBL/GenBank/DDBJ databases">
        <authorList>
            <person name="Kallberg Y."/>
            <person name="Tangrot J."/>
            <person name="Rosling A."/>
        </authorList>
    </citation>
    <scope>NUCLEOTIDE SEQUENCE</scope>
    <source>
        <strain evidence="1">FL966</strain>
    </source>
</reference>
<evidence type="ECO:0000313" key="2">
    <source>
        <dbReference type="Proteomes" id="UP000789759"/>
    </source>
</evidence>
<gene>
    <name evidence="1" type="ORF">CPELLU_LOCUS21674</name>
</gene>
<name>A0A9N9PJ44_9GLOM</name>
<evidence type="ECO:0000313" key="1">
    <source>
        <dbReference type="EMBL" id="CAG8838136.1"/>
    </source>
</evidence>
<comment type="caution">
    <text evidence="1">The sequence shown here is derived from an EMBL/GenBank/DDBJ whole genome shotgun (WGS) entry which is preliminary data.</text>
</comment>
<feature type="non-terminal residue" evidence="1">
    <location>
        <position position="172"/>
    </location>
</feature>
<protein>
    <submittedName>
        <fullName evidence="1">1520_t:CDS:1</fullName>
    </submittedName>
</protein>
<dbReference type="PANTHER" id="PTHR46880:SF5">
    <property type="entry name" value="DUF4371 DOMAIN-CONTAINING PROTEIN"/>
    <property type="match status" value="1"/>
</dbReference>
<dbReference type="Proteomes" id="UP000789759">
    <property type="component" value="Unassembled WGS sequence"/>
</dbReference>
<organism evidence="1 2">
    <name type="scientific">Cetraspora pellucida</name>
    <dbReference type="NCBI Taxonomy" id="1433469"/>
    <lineage>
        <taxon>Eukaryota</taxon>
        <taxon>Fungi</taxon>
        <taxon>Fungi incertae sedis</taxon>
        <taxon>Mucoromycota</taxon>
        <taxon>Glomeromycotina</taxon>
        <taxon>Glomeromycetes</taxon>
        <taxon>Diversisporales</taxon>
        <taxon>Gigasporaceae</taxon>
        <taxon>Cetraspora</taxon>
    </lineage>
</organism>
<dbReference type="AlphaFoldDB" id="A0A9N9PJ44"/>